<dbReference type="EMBL" id="FOIN01000035">
    <property type="protein sequence ID" value="SET74090.1"/>
    <property type="molecule type" value="Genomic_DNA"/>
</dbReference>
<evidence type="ECO:0000256" key="5">
    <source>
        <dbReference type="ARBA" id="ARBA00022989"/>
    </source>
</evidence>
<dbReference type="InterPro" id="IPR039421">
    <property type="entry name" value="Type_1_exporter"/>
</dbReference>
<dbReference type="PROSITE" id="PS50929">
    <property type="entry name" value="ABC_TM1F"/>
    <property type="match status" value="1"/>
</dbReference>
<feature type="domain" description="ABC transporter" evidence="8">
    <location>
        <begin position="339"/>
        <end position="554"/>
    </location>
</feature>
<dbReference type="GO" id="GO:0015421">
    <property type="term" value="F:ABC-type oligopeptide transporter activity"/>
    <property type="evidence" value="ECO:0007669"/>
    <property type="project" value="TreeGrafter"/>
</dbReference>
<dbReference type="PROSITE" id="PS50893">
    <property type="entry name" value="ABC_TRANSPORTER_2"/>
    <property type="match status" value="1"/>
</dbReference>
<dbReference type="Gene3D" id="1.20.1560.10">
    <property type="entry name" value="ABC transporter type 1, transmembrane domain"/>
    <property type="match status" value="1"/>
</dbReference>
<dbReference type="Proteomes" id="UP000198558">
    <property type="component" value="Unassembled WGS sequence"/>
</dbReference>
<dbReference type="GO" id="GO:0005524">
    <property type="term" value="F:ATP binding"/>
    <property type="evidence" value="ECO:0007669"/>
    <property type="project" value="UniProtKB-KW"/>
</dbReference>
<dbReference type="SUPFAM" id="SSF52540">
    <property type="entry name" value="P-loop containing nucleoside triphosphate hydrolases"/>
    <property type="match status" value="1"/>
</dbReference>
<dbReference type="InterPro" id="IPR003439">
    <property type="entry name" value="ABC_transporter-like_ATP-bd"/>
</dbReference>
<evidence type="ECO:0000256" key="1">
    <source>
        <dbReference type="ARBA" id="ARBA00004651"/>
    </source>
</evidence>
<dbReference type="Pfam" id="PF00005">
    <property type="entry name" value="ABC_tran"/>
    <property type="match status" value="1"/>
</dbReference>
<dbReference type="CDD" id="cd07346">
    <property type="entry name" value="ABC_6TM_exporters"/>
    <property type="match status" value="1"/>
</dbReference>
<dbReference type="Gene3D" id="3.40.50.300">
    <property type="entry name" value="P-loop containing nucleotide triphosphate hydrolases"/>
    <property type="match status" value="1"/>
</dbReference>
<dbReference type="InterPro" id="IPR003593">
    <property type="entry name" value="AAA+_ATPase"/>
</dbReference>
<dbReference type="OrthoDB" id="9762778at2"/>
<accession>A0A1I0GUJ5</accession>
<dbReference type="InterPro" id="IPR027417">
    <property type="entry name" value="P-loop_NTPase"/>
</dbReference>
<keyword evidence="4" id="KW-0067">ATP-binding</keyword>
<evidence type="ECO:0000313" key="10">
    <source>
        <dbReference type="EMBL" id="SET74090.1"/>
    </source>
</evidence>
<dbReference type="InterPro" id="IPR036640">
    <property type="entry name" value="ABC1_TM_sf"/>
</dbReference>
<keyword evidence="11" id="KW-1185">Reference proteome</keyword>
<evidence type="ECO:0000256" key="4">
    <source>
        <dbReference type="ARBA" id="ARBA00022840"/>
    </source>
</evidence>
<dbReference type="GeneID" id="78289151"/>
<name>A0A1I0GUJ5_9FIRM</name>
<feature type="transmembrane region" description="Helical" evidence="7">
    <location>
        <begin position="17"/>
        <end position="41"/>
    </location>
</feature>
<evidence type="ECO:0000256" key="7">
    <source>
        <dbReference type="SAM" id="Phobius"/>
    </source>
</evidence>
<keyword evidence="2 7" id="KW-0812">Transmembrane</keyword>
<keyword evidence="3" id="KW-0547">Nucleotide-binding</keyword>
<proteinExistence type="predicted"/>
<evidence type="ECO:0000256" key="6">
    <source>
        <dbReference type="ARBA" id="ARBA00023136"/>
    </source>
</evidence>
<evidence type="ECO:0000256" key="3">
    <source>
        <dbReference type="ARBA" id="ARBA00022741"/>
    </source>
</evidence>
<evidence type="ECO:0000313" key="11">
    <source>
        <dbReference type="Proteomes" id="UP000198558"/>
    </source>
</evidence>
<dbReference type="RefSeq" id="WP_092355697.1">
    <property type="nucleotide sequence ID" value="NZ_FOIN01000035.1"/>
</dbReference>
<dbReference type="InterPro" id="IPR011527">
    <property type="entry name" value="ABC1_TM_dom"/>
</dbReference>
<organism evidence="10 11">
    <name type="scientific">Thomasclavelia cocleata</name>
    <dbReference type="NCBI Taxonomy" id="69824"/>
    <lineage>
        <taxon>Bacteria</taxon>
        <taxon>Bacillati</taxon>
        <taxon>Bacillota</taxon>
        <taxon>Erysipelotrichia</taxon>
        <taxon>Erysipelotrichales</taxon>
        <taxon>Coprobacillaceae</taxon>
        <taxon>Thomasclavelia</taxon>
    </lineage>
</organism>
<sequence>MLKNNTIKWIYQCSKKYLWLVILLSLISMAISGSFILIAVISKKVLDIATKNTSGSIINTCLFLLGIIAFQALANIASSNCRVRSKAKIENTLKERLLSILINKEYQDIITFHSGELMNRFTSDVGIVSDGIVSFIPQIFSLFTKIIAGIAVMLTIDVKFTSIILIIGMITVICTRLYSKKFRYLHKEIQKTQGAINSFMQECIENIIVIKSFTNEYSVKEQLLEKQNDNYKIRVKQNTISNIAHTSIYVMMAAGYYTALGWGAIQISKGNLTFGTLMAFLQILDQIKAPFRNVSGLIPKYDSMIASAQRLMEIEFLKNESVNYKIIDLRTFYQNMEGISLKHGNFSYDEKSVLKDVSIFIPKGNVTAIIGSSGNGKTTLFHLLLGLIKLNSGELSIQTKNENIKIDAGTRNLFSYVPQGNMILSGTIRENILFGNHNASEELIKSAIQIACLDTVIEELPSGMETVLKEHGVGLSEGQKQRIAIARAIVNDAPILLLDECTSALDLETEKKLLSNLKNFHQKTVLCISHRLAAINCCDQIIKVENGSIYFDTL</sequence>
<keyword evidence="5 7" id="KW-1133">Transmembrane helix</keyword>
<evidence type="ECO:0000259" key="8">
    <source>
        <dbReference type="PROSITE" id="PS50893"/>
    </source>
</evidence>
<dbReference type="GO" id="GO:0005886">
    <property type="term" value="C:plasma membrane"/>
    <property type="evidence" value="ECO:0007669"/>
    <property type="project" value="UniProtKB-SubCell"/>
</dbReference>
<keyword evidence="6 7" id="KW-0472">Membrane</keyword>
<feature type="transmembrane region" description="Helical" evidence="7">
    <location>
        <begin position="160"/>
        <end position="178"/>
    </location>
</feature>
<feature type="transmembrane region" description="Helical" evidence="7">
    <location>
        <begin position="56"/>
        <end position="78"/>
    </location>
</feature>
<dbReference type="SMART" id="SM00382">
    <property type="entry name" value="AAA"/>
    <property type="match status" value="1"/>
</dbReference>
<dbReference type="PANTHER" id="PTHR43394">
    <property type="entry name" value="ATP-DEPENDENT PERMEASE MDL1, MITOCHONDRIAL"/>
    <property type="match status" value="1"/>
</dbReference>
<feature type="domain" description="ABC transmembrane type-1" evidence="9">
    <location>
        <begin position="22"/>
        <end position="303"/>
    </location>
</feature>
<dbReference type="AlphaFoldDB" id="A0A1I0GUJ5"/>
<protein>
    <submittedName>
        <fullName evidence="10">ABC-type multidrug transport system, ATPase and permease component</fullName>
    </submittedName>
</protein>
<dbReference type="SUPFAM" id="SSF90123">
    <property type="entry name" value="ABC transporter transmembrane region"/>
    <property type="match status" value="1"/>
</dbReference>
<dbReference type="Pfam" id="PF00664">
    <property type="entry name" value="ABC_membrane"/>
    <property type="match status" value="1"/>
</dbReference>
<feature type="transmembrane region" description="Helical" evidence="7">
    <location>
        <begin position="127"/>
        <end position="154"/>
    </location>
</feature>
<dbReference type="PANTHER" id="PTHR43394:SF1">
    <property type="entry name" value="ATP-BINDING CASSETTE SUB-FAMILY B MEMBER 10, MITOCHONDRIAL"/>
    <property type="match status" value="1"/>
</dbReference>
<evidence type="ECO:0000256" key="2">
    <source>
        <dbReference type="ARBA" id="ARBA00022692"/>
    </source>
</evidence>
<reference evidence="11" key="1">
    <citation type="submission" date="2016-10" db="EMBL/GenBank/DDBJ databases">
        <authorList>
            <person name="Varghese N."/>
            <person name="Submissions S."/>
        </authorList>
    </citation>
    <scope>NUCLEOTIDE SEQUENCE [LARGE SCALE GENOMIC DNA]</scope>
    <source>
        <strain evidence="11">DSM 1551</strain>
    </source>
</reference>
<dbReference type="GO" id="GO:0016887">
    <property type="term" value="F:ATP hydrolysis activity"/>
    <property type="evidence" value="ECO:0007669"/>
    <property type="project" value="InterPro"/>
</dbReference>
<comment type="subcellular location">
    <subcellularLocation>
        <location evidence="1">Cell membrane</location>
        <topology evidence="1">Multi-pass membrane protein</topology>
    </subcellularLocation>
</comment>
<evidence type="ECO:0000259" key="9">
    <source>
        <dbReference type="PROSITE" id="PS50929"/>
    </source>
</evidence>
<gene>
    <name evidence="10" type="ORF">SAMN04489758_1356</name>
</gene>